<dbReference type="eggNOG" id="ENOG502QUB8">
    <property type="taxonomic scope" value="Eukaryota"/>
</dbReference>
<feature type="region of interest" description="Disordered" evidence="8">
    <location>
        <begin position="354"/>
        <end position="392"/>
    </location>
</feature>
<gene>
    <name evidence="10" type="ORF">SELMODRAFT_409423</name>
</gene>
<sequence>MCRVQVVYYLSHGGRMEQPHLIEVEQEGNRLYLSEVKKRLTVLRGKGMPDAFSWAYKRSYKNDFIWNDVTENDLILPLRDNEYIIKGSENVYGRQESRSDRGRVPSIQEEHKDFESPMSYHHHTPMRASEGYDKRSSLSSSSVAGSRSPRNRNKAFNCEGALRVNRQLMETLTQAKTESMDEVFYDNPHSDGSSNGNTFTDVKVYKTPASPVTADHGKDAATQTEEHSGKNTHEFQFHRDVQHDQERSCQRDQETQSSRKKSERAGLVSTVRKQLEESSRKQTSTAVLRQLLSCGGIDTNTCSSMQYNRLHYPPQAWAWSKSKADTRSEAESASKIPHDVLPSWESPRMPARLVSSSQDPESIPEVVKETTNSPAASHAERRSLVDKASREEARKLQNSMLIATKEARKVEDNSPRLSPAIKRVNVELPTLKVQFSPPKKEMKCKEDRPLTPGRSRLDWEKTLQEAVNASSPPVDFRLLLQECPFSEGSLARMSWPENWEDNKRGKAS</sequence>
<evidence type="ECO:0000256" key="4">
    <source>
        <dbReference type="ARBA" id="ARBA00022618"/>
    </source>
</evidence>
<keyword evidence="6" id="KW-0131">Cell cycle</keyword>
<dbReference type="InParanoid" id="D8RBE7"/>
<evidence type="ECO:0000313" key="11">
    <source>
        <dbReference type="Proteomes" id="UP000001514"/>
    </source>
</evidence>
<dbReference type="PANTHER" id="PTHR31083:SF6">
    <property type="entry name" value="PROTEIN SOSEKI 3"/>
    <property type="match status" value="1"/>
</dbReference>
<feature type="compositionally biased region" description="Basic and acidic residues" evidence="8">
    <location>
        <begin position="378"/>
        <end position="392"/>
    </location>
</feature>
<dbReference type="KEGG" id="smo:SELMODRAFT_409423"/>
<dbReference type="GO" id="GO:0051301">
    <property type="term" value="P:cell division"/>
    <property type="evidence" value="ECO:0007669"/>
    <property type="project" value="UniProtKB-KW"/>
</dbReference>
<name>D8RBE7_SELML</name>
<keyword evidence="5" id="KW-0472">Membrane</keyword>
<keyword evidence="2" id="KW-0217">Developmental protein</keyword>
<comment type="similarity">
    <text evidence="7">Belongs to the SOSEKI family.</text>
</comment>
<protein>
    <recommendedName>
        <fullName evidence="9">SOSEKI DIX-like domain-containing protein</fullName>
    </recommendedName>
</protein>
<dbReference type="InterPro" id="IPR048351">
    <property type="entry name" value="SOK_DIX"/>
</dbReference>
<feature type="compositionally biased region" description="Basic and acidic residues" evidence="8">
    <location>
        <begin position="438"/>
        <end position="456"/>
    </location>
</feature>
<dbReference type="GO" id="GO:0051258">
    <property type="term" value="P:protein polymerization"/>
    <property type="evidence" value="ECO:0007669"/>
    <property type="project" value="UniProtKB-ARBA"/>
</dbReference>
<keyword evidence="11" id="KW-1185">Reference proteome</keyword>
<evidence type="ECO:0000256" key="1">
    <source>
        <dbReference type="ARBA" id="ARBA00004413"/>
    </source>
</evidence>
<dbReference type="EMBL" id="GL377575">
    <property type="protein sequence ID" value="EFJ30483.1"/>
    <property type="molecule type" value="Genomic_DNA"/>
</dbReference>
<feature type="compositionally biased region" description="Basic and acidic residues" evidence="8">
    <location>
        <begin position="215"/>
        <end position="254"/>
    </location>
</feature>
<evidence type="ECO:0000313" key="10">
    <source>
        <dbReference type="EMBL" id="EFJ30483.1"/>
    </source>
</evidence>
<proteinExistence type="inferred from homology"/>
<evidence type="ECO:0000256" key="6">
    <source>
        <dbReference type="ARBA" id="ARBA00023306"/>
    </source>
</evidence>
<dbReference type="HOGENOM" id="CLU_536829_0_0_1"/>
<dbReference type="GO" id="GO:0005886">
    <property type="term" value="C:plasma membrane"/>
    <property type="evidence" value="ECO:0007669"/>
    <property type="project" value="UniProtKB-SubCell"/>
</dbReference>
<dbReference type="Pfam" id="PF06136">
    <property type="entry name" value="SOK"/>
    <property type="match status" value="1"/>
</dbReference>
<evidence type="ECO:0000256" key="3">
    <source>
        <dbReference type="ARBA" id="ARBA00022475"/>
    </source>
</evidence>
<dbReference type="Proteomes" id="UP000001514">
    <property type="component" value="Unassembled WGS sequence"/>
</dbReference>
<feature type="compositionally biased region" description="Low complexity" evidence="8">
    <location>
        <begin position="137"/>
        <end position="148"/>
    </location>
</feature>
<dbReference type="AlphaFoldDB" id="D8RBE7"/>
<comment type="subcellular location">
    <subcellularLocation>
        <location evidence="1">Cell membrane</location>
        <topology evidence="1">Peripheral membrane protein</topology>
        <orientation evidence="1">Cytoplasmic side</orientation>
    </subcellularLocation>
</comment>
<keyword evidence="3" id="KW-1003">Cell membrane</keyword>
<evidence type="ECO:0000256" key="8">
    <source>
        <dbReference type="SAM" id="MobiDB-lite"/>
    </source>
</evidence>
<evidence type="ECO:0000256" key="2">
    <source>
        <dbReference type="ARBA" id="ARBA00022473"/>
    </source>
</evidence>
<feature type="region of interest" description="Disordered" evidence="8">
    <location>
        <begin position="110"/>
        <end position="158"/>
    </location>
</feature>
<accession>D8RBE7</accession>
<dbReference type="PANTHER" id="PTHR31083">
    <property type="entry name" value="UPSTREAM OF FLC PROTEIN (DUF966)"/>
    <property type="match status" value="1"/>
</dbReference>
<feature type="domain" description="SOSEKI DIX-like" evidence="9">
    <location>
        <begin position="4"/>
        <end position="90"/>
    </location>
</feature>
<dbReference type="InterPro" id="IPR010369">
    <property type="entry name" value="SOK"/>
</dbReference>
<feature type="region of interest" description="Disordered" evidence="8">
    <location>
        <begin position="437"/>
        <end position="456"/>
    </location>
</feature>
<organism evidence="11">
    <name type="scientific">Selaginella moellendorffii</name>
    <name type="common">Spikemoss</name>
    <dbReference type="NCBI Taxonomy" id="88036"/>
    <lineage>
        <taxon>Eukaryota</taxon>
        <taxon>Viridiplantae</taxon>
        <taxon>Streptophyta</taxon>
        <taxon>Embryophyta</taxon>
        <taxon>Tracheophyta</taxon>
        <taxon>Lycopodiopsida</taxon>
        <taxon>Selaginellales</taxon>
        <taxon>Selaginellaceae</taxon>
        <taxon>Selaginella</taxon>
    </lineage>
</organism>
<evidence type="ECO:0000259" key="9">
    <source>
        <dbReference type="Pfam" id="PF06136"/>
    </source>
</evidence>
<evidence type="ECO:0000256" key="5">
    <source>
        <dbReference type="ARBA" id="ARBA00023136"/>
    </source>
</evidence>
<reference evidence="10 11" key="1">
    <citation type="journal article" date="2011" name="Science">
        <title>The Selaginella genome identifies genetic changes associated with the evolution of vascular plants.</title>
        <authorList>
            <person name="Banks J.A."/>
            <person name="Nishiyama T."/>
            <person name="Hasebe M."/>
            <person name="Bowman J.L."/>
            <person name="Gribskov M."/>
            <person name="dePamphilis C."/>
            <person name="Albert V.A."/>
            <person name="Aono N."/>
            <person name="Aoyama T."/>
            <person name="Ambrose B.A."/>
            <person name="Ashton N.W."/>
            <person name="Axtell M.J."/>
            <person name="Barker E."/>
            <person name="Barker M.S."/>
            <person name="Bennetzen J.L."/>
            <person name="Bonawitz N.D."/>
            <person name="Chapple C."/>
            <person name="Cheng C."/>
            <person name="Correa L.G."/>
            <person name="Dacre M."/>
            <person name="DeBarry J."/>
            <person name="Dreyer I."/>
            <person name="Elias M."/>
            <person name="Engstrom E.M."/>
            <person name="Estelle M."/>
            <person name="Feng L."/>
            <person name="Finet C."/>
            <person name="Floyd S.K."/>
            <person name="Frommer W.B."/>
            <person name="Fujita T."/>
            <person name="Gramzow L."/>
            <person name="Gutensohn M."/>
            <person name="Harholt J."/>
            <person name="Hattori M."/>
            <person name="Heyl A."/>
            <person name="Hirai T."/>
            <person name="Hiwatashi Y."/>
            <person name="Ishikawa M."/>
            <person name="Iwata M."/>
            <person name="Karol K.G."/>
            <person name="Koehler B."/>
            <person name="Kolukisaoglu U."/>
            <person name="Kubo M."/>
            <person name="Kurata T."/>
            <person name="Lalonde S."/>
            <person name="Li K."/>
            <person name="Li Y."/>
            <person name="Litt A."/>
            <person name="Lyons E."/>
            <person name="Manning G."/>
            <person name="Maruyama T."/>
            <person name="Michael T.P."/>
            <person name="Mikami K."/>
            <person name="Miyazaki S."/>
            <person name="Morinaga S."/>
            <person name="Murata T."/>
            <person name="Mueller-Roeber B."/>
            <person name="Nelson D.R."/>
            <person name="Obara M."/>
            <person name="Oguri Y."/>
            <person name="Olmstead R.G."/>
            <person name="Onodera N."/>
            <person name="Petersen B.L."/>
            <person name="Pils B."/>
            <person name="Prigge M."/>
            <person name="Rensing S.A."/>
            <person name="Riano-Pachon D.M."/>
            <person name="Roberts A.W."/>
            <person name="Sato Y."/>
            <person name="Scheller H.V."/>
            <person name="Schulz B."/>
            <person name="Schulz C."/>
            <person name="Shakirov E.V."/>
            <person name="Shibagaki N."/>
            <person name="Shinohara N."/>
            <person name="Shippen D.E."/>
            <person name="Soerensen I."/>
            <person name="Sotooka R."/>
            <person name="Sugimoto N."/>
            <person name="Sugita M."/>
            <person name="Sumikawa N."/>
            <person name="Tanurdzic M."/>
            <person name="Theissen G."/>
            <person name="Ulvskov P."/>
            <person name="Wakazuki S."/>
            <person name="Weng J.K."/>
            <person name="Willats W.W."/>
            <person name="Wipf D."/>
            <person name="Wolf P.G."/>
            <person name="Yang L."/>
            <person name="Zimmer A.D."/>
            <person name="Zhu Q."/>
            <person name="Mitros T."/>
            <person name="Hellsten U."/>
            <person name="Loque D."/>
            <person name="Otillar R."/>
            <person name="Salamov A."/>
            <person name="Schmutz J."/>
            <person name="Shapiro H."/>
            <person name="Lindquist E."/>
            <person name="Lucas S."/>
            <person name="Rokhsar D."/>
            <person name="Grigoriev I.V."/>
        </authorList>
    </citation>
    <scope>NUCLEOTIDE SEQUENCE [LARGE SCALE GENOMIC DNA]</scope>
</reference>
<keyword evidence="4" id="KW-0132">Cell division</keyword>
<dbReference type="Gramene" id="EFJ30483">
    <property type="protein sequence ID" value="EFJ30483"/>
    <property type="gene ID" value="SELMODRAFT_409423"/>
</dbReference>
<evidence type="ECO:0000256" key="7">
    <source>
        <dbReference type="ARBA" id="ARBA00024211"/>
    </source>
</evidence>
<feature type="region of interest" description="Disordered" evidence="8">
    <location>
        <begin position="209"/>
        <end position="283"/>
    </location>
</feature>